<dbReference type="InterPro" id="IPR025877">
    <property type="entry name" value="MobA-like_NTP_Trfase"/>
</dbReference>
<keyword evidence="4 8" id="KW-0547">Nucleotide-binding</keyword>
<dbReference type="HAMAP" id="MF_00316">
    <property type="entry name" value="MobA"/>
    <property type="match status" value="1"/>
</dbReference>
<reference evidence="10" key="1">
    <citation type="submission" date="2021-03" db="EMBL/GenBank/DDBJ databases">
        <title>Comamonas denitrificans.</title>
        <authorList>
            <person name="Finster K."/>
        </authorList>
    </citation>
    <scope>NUCLEOTIDE SEQUENCE</scope>
    <source>
        <strain evidence="10">MM2021_4</strain>
    </source>
</reference>
<evidence type="ECO:0000259" key="9">
    <source>
        <dbReference type="Pfam" id="PF12804"/>
    </source>
</evidence>
<organism evidence="10 11">
    <name type="scientific">Comamonas denitrificans</name>
    <dbReference type="NCBI Taxonomy" id="117506"/>
    <lineage>
        <taxon>Bacteria</taxon>
        <taxon>Pseudomonadati</taxon>
        <taxon>Pseudomonadota</taxon>
        <taxon>Betaproteobacteria</taxon>
        <taxon>Burkholderiales</taxon>
        <taxon>Comamonadaceae</taxon>
        <taxon>Comamonas</taxon>
    </lineage>
</organism>
<evidence type="ECO:0000256" key="2">
    <source>
        <dbReference type="ARBA" id="ARBA00022679"/>
    </source>
</evidence>
<feature type="binding site" evidence="8">
    <location>
        <position position="111"/>
    </location>
    <ligand>
        <name>GTP</name>
        <dbReference type="ChEBI" id="CHEBI:37565"/>
    </ligand>
</feature>
<dbReference type="SUPFAM" id="SSF53448">
    <property type="entry name" value="Nucleotide-diphospho-sugar transferases"/>
    <property type="match status" value="1"/>
</dbReference>
<feature type="binding site" evidence="8">
    <location>
        <position position="77"/>
    </location>
    <ligand>
        <name>GTP</name>
        <dbReference type="ChEBI" id="CHEBI:37565"/>
    </ligand>
</feature>
<evidence type="ECO:0000256" key="4">
    <source>
        <dbReference type="ARBA" id="ARBA00022741"/>
    </source>
</evidence>
<keyword evidence="1 8" id="KW-0963">Cytoplasm</keyword>
<keyword evidence="11" id="KW-1185">Reference proteome</keyword>
<feature type="domain" description="MobA-like NTP transferase" evidence="9">
    <location>
        <begin position="15"/>
        <end position="174"/>
    </location>
</feature>
<keyword evidence="5 8" id="KW-0460">Magnesium</keyword>
<dbReference type="CDD" id="cd02503">
    <property type="entry name" value="MobA"/>
    <property type="match status" value="1"/>
</dbReference>
<evidence type="ECO:0000256" key="1">
    <source>
        <dbReference type="ARBA" id="ARBA00022490"/>
    </source>
</evidence>
<dbReference type="Gene3D" id="3.90.550.10">
    <property type="entry name" value="Spore Coat Polysaccharide Biosynthesis Protein SpsA, Chain A"/>
    <property type="match status" value="1"/>
</dbReference>
<protein>
    <recommendedName>
        <fullName evidence="8">Molybdenum cofactor guanylyltransferase</fullName>
        <shortName evidence="8">MoCo guanylyltransferase</shortName>
        <ecNumber evidence="8">2.7.7.77</ecNumber>
    </recommendedName>
    <alternativeName>
        <fullName evidence="8">GTP:molybdopterin guanylyltransferase</fullName>
    </alternativeName>
    <alternativeName>
        <fullName evidence="8">Mo-MPT guanylyltransferase</fullName>
    </alternativeName>
    <alternativeName>
        <fullName evidence="8">Molybdopterin guanylyltransferase</fullName>
    </alternativeName>
    <alternativeName>
        <fullName evidence="8">Molybdopterin-guanine dinucleotide synthase</fullName>
        <shortName evidence="8">MGD synthase</shortName>
    </alternativeName>
</protein>
<accession>A0A939KBE8</accession>
<keyword evidence="10" id="KW-0548">Nucleotidyltransferase</keyword>
<keyword evidence="2 8" id="KW-0808">Transferase</keyword>
<dbReference type="RefSeq" id="WP_207574945.1">
    <property type="nucleotide sequence ID" value="NZ_JAFNME010000010.1"/>
</dbReference>
<comment type="caution">
    <text evidence="8">Lacks conserved residue(s) required for the propagation of feature annotation.</text>
</comment>
<name>A0A939KBE8_9BURK</name>
<dbReference type="GO" id="GO:0005737">
    <property type="term" value="C:cytoplasm"/>
    <property type="evidence" value="ECO:0007669"/>
    <property type="project" value="UniProtKB-SubCell"/>
</dbReference>
<dbReference type="PANTHER" id="PTHR19136">
    <property type="entry name" value="MOLYBDENUM COFACTOR GUANYLYLTRANSFERASE"/>
    <property type="match status" value="1"/>
</dbReference>
<comment type="domain">
    <text evidence="8">The N-terminal domain determines nucleotide recognition and specific binding, while the C-terminal domain determines the specific binding to the target protein.</text>
</comment>
<evidence type="ECO:0000256" key="3">
    <source>
        <dbReference type="ARBA" id="ARBA00022723"/>
    </source>
</evidence>
<dbReference type="InterPro" id="IPR029044">
    <property type="entry name" value="Nucleotide-diphossugar_trans"/>
</dbReference>
<dbReference type="PANTHER" id="PTHR19136:SF81">
    <property type="entry name" value="MOLYBDENUM COFACTOR GUANYLYLTRANSFERASE"/>
    <property type="match status" value="1"/>
</dbReference>
<keyword evidence="7 8" id="KW-0501">Molybdenum cofactor biosynthesis</keyword>
<dbReference type="GO" id="GO:0005525">
    <property type="term" value="F:GTP binding"/>
    <property type="evidence" value="ECO:0007669"/>
    <property type="project" value="UniProtKB-UniRule"/>
</dbReference>
<evidence type="ECO:0000313" key="11">
    <source>
        <dbReference type="Proteomes" id="UP000664731"/>
    </source>
</evidence>
<dbReference type="AlphaFoldDB" id="A0A939KBE8"/>
<dbReference type="Pfam" id="PF12804">
    <property type="entry name" value="NTP_transf_3"/>
    <property type="match status" value="1"/>
</dbReference>
<feature type="binding site" evidence="8">
    <location>
        <position position="31"/>
    </location>
    <ligand>
        <name>GTP</name>
        <dbReference type="ChEBI" id="CHEBI:37565"/>
    </ligand>
</feature>
<dbReference type="GO" id="GO:1902758">
    <property type="term" value="P:bis(molybdopterin guanine dinucleotide)molybdenum biosynthetic process"/>
    <property type="evidence" value="ECO:0007669"/>
    <property type="project" value="TreeGrafter"/>
</dbReference>
<dbReference type="GO" id="GO:0046872">
    <property type="term" value="F:metal ion binding"/>
    <property type="evidence" value="ECO:0007669"/>
    <property type="project" value="UniProtKB-KW"/>
</dbReference>
<evidence type="ECO:0000256" key="5">
    <source>
        <dbReference type="ARBA" id="ARBA00022842"/>
    </source>
</evidence>
<comment type="function">
    <text evidence="8">Transfers a GMP moiety from GTP to Mo-molybdopterin (Mo-MPT) cofactor (Moco or molybdenum cofactor) to form Mo-molybdopterin guanine dinucleotide (Mo-MGD) cofactor.</text>
</comment>
<evidence type="ECO:0000256" key="7">
    <source>
        <dbReference type="ARBA" id="ARBA00023150"/>
    </source>
</evidence>
<dbReference type="InterPro" id="IPR013482">
    <property type="entry name" value="Molybde_CF_guanTrfase"/>
</dbReference>
<dbReference type="EMBL" id="JAFNME010000010">
    <property type="protein sequence ID" value="MBO1249422.1"/>
    <property type="molecule type" value="Genomic_DNA"/>
</dbReference>
<comment type="subunit">
    <text evidence="8">Monomer.</text>
</comment>
<evidence type="ECO:0000256" key="8">
    <source>
        <dbReference type="HAMAP-Rule" id="MF_00316"/>
    </source>
</evidence>
<comment type="cofactor">
    <cofactor evidence="8">
        <name>Mg(2+)</name>
        <dbReference type="ChEBI" id="CHEBI:18420"/>
    </cofactor>
</comment>
<evidence type="ECO:0000313" key="10">
    <source>
        <dbReference type="EMBL" id="MBO1249422.1"/>
    </source>
</evidence>
<dbReference type="GO" id="GO:0061603">
    <property type="term" value="F:molybdenum cofactor guanylyltransferase activity"/>
    <property type="evidence" value="ECO:0007669"/>
    <property type="project" value="UniProtKB-EC"/>
</dbReference>
<sequence length="212" mass="23243">MQTPWTTPTRDHTTGLVLAGGQGSRMGGRDKGLQLFAGQPLAYHALQRLQPQVSRCLVSANRHFDHYTGWGVPVLPDQLPDHLPPYPGPLAGFLTGLTHCSTPWLLTVPCDSPFFPHDLAQRLTACAHTHHARLVLAAAPDATGQLRPQPTFALLHRSLAPSLADFLQQGGHKIGQWAQEQGRILCPFDRATDHPLRSFVNINTLAELQTLE</sequence>
<dbReference type="NCBIfam" id="TIGR02665">
    <property type="entry name" value="molyb_mobA"/>
    <property type="match status" value="1"/>
</dbReference>
<comment type="catalytic activity">
    <reaction evidence="8">
        <text>Mo-molybdopterin + GTP + H(+) = Mo-molybdopterin guanine dinucleotide + diphosphate</text>
        <dbReference type="Rhea" id="RHEA:34243"/>
        <dbReference type="ChEBI" id="CHEBI:15378"/>
        <dbReference type="ChEBI" id="CHEBI:33019"/>
        <dbReference type="ChEBI" id="CHEBI:37565"/>
        <dbReference type="ChEBI" id="CHEBI:71302"/>
        <dbReference type="ChEBI" id="CHEBI:71310"/>
        <dbReference type="EC" id="2.7.7.77"/>
    </reaction>
</comment>
<dbReference type="Proteomes" id="UP000664731">
    <property type="component" value="Unassembled WGS sequence"/>
</dbReference>
<feature type="binding site" evidence="8">
    <location>
        <begin position="18"/>
        <end position="20"/>
    </location>
    <ligand>
        <name>GTP</name>
        <dbReference type="ChEBI" id="CHEBI:37565"/>
    </ligand>
</feature>
<comment type="subcellular location">
    <subcellularLocation>
        <location evidence="8">Cytoplasm</location>
    </subcellularLocation>
</comment>
<comment type="similarity">
    <text evidence="8">Belongs to the MobA family.</text>
</comment>
<comment type="caution">
    <text evidence="10">The sequence shown here is derived from an EMBL/GenBank/DDBJ whole genome shotgun (WGS) entry which is preliminary data.</text>
</comment>
<proteinExistence type="inferred from homology"/>
<gene>
    <name evidence="8 10" type="primary">mobA</name>
    <name evidence="10" type="ORF">J1777_06165</name>
</gene>
<dbReference type="EC" id="2.7.7.77" evidence="8"/>
<feature type="binding site" evidence="8">
    <location>
        <position position="111"/>
    </location>
    <ligand>
        <name>Mg(2+)</name>
        <dbReference type="ChEBI" id="CHEBI:18420"/>
    </ligand>
</feature>
<evidence type="ECO:0000256" key="6">
    <source>
        <dbReference type="ARBA" id="ARBA00023134"/>
    </source>
</evidence>
<keyword evidence="6 8" id="KW-0342">GTP-binding</keyword>
<keyword evidence="3 8" id="KW-0479">Metal-binding</keyword>